<keyword evidence="4" id="KW-1185">Reference proteome</keyword>
<organism evidence="3 4">
    <name type="scientific">Streptomyces liangshanensis</name>
    <dbReference type="NCBI Taxonomy" id="2717324"/>
    <lineage>
        <taxon>Bacteria</taxon>
        <taxon>Bacillati</taxon>
        <taxon>Actinomycetota</taxon>
        <taxon>Actinomycetes</taxon>
        <taxon>Kitasatosporales</taxon>
        <taxon>Streptomycetaceae</taxon>
        <taxon>Streptomyces</taxon>
    </lineage>
</organism>
<accession>A0A6G9H0X9</accession>
<dbReference type="PANTHER" id="PTHR22916">
    <property type="entry name" value="GLYCOSYLTRANSFERASE"/>
    <property type="match status" value="1"/>
</dbReference>
<dbReference type="Pfam" id="PF00535">
    <property type="entry name" value="Glycos_transf_2"/>
    <property type="match status" value="1"/>
</dbReference>
<gene>
    <name evidence="3" type="ORF">HA039_19090</name>
</gene>
<evidence type="ECO:0000313" key="4">
    <source>
        <dbReference type="Proteomes" id="UP000501179"/>
    </source>
</evidence>
<dbReference type="InterPro" id="IPR001173">
    <property type="entry name" value="Glyco_trans_2-like"/>
</dbReference>
<dbReference type="InterPro" id="IPR029044">
    <property type="entry name" value="Nucleotide-diphossugar_trans"/>
</dbReference>
<dbReference type="KEGG" id="slia:HA039_19090"/>
<evidence type="ECO:0000259" key="2">
    <source>
        <dbReference type="Pfam" id="PF22181"/>
    </source>
</evidence>
<proteinExistence type="predicted"/>
<dbReference type="EMBL" id="CP050177">
    <property type="protein sequence ID" value="QIQ04134.1"/>
    <property type="molecule type" value="Genomic_DNA"/>
</dbReference>
<dbReference type="PANTHER" id="PTHR22916:SF3">
    <property type="entry name" value="UDP-GLCNAC:BETAGAL BETA-1,3-N-ACETYLGLUCOSAMINYLTRANSFERASE-LIKE PROTEIN 1"/>
    <property type="match status" value="1"/>
</dbReference>
<dbReference type="AlphaFoldDB" id="A0A6G9H0X9"/>
<dbReference type="Gene3D" id="3.90.550.10">
    <property type="entry name" value="Spore Coat Polysaccharide Biosynthesis Protein SpsA, Chain A"/>
    <property type="match status" value="1"/>
</dbReference>
<evidence type="ECO:0000259" key="1">
    <source>
        <dbReference type="Pfam" id="PF00535"/>
    </source>
</evidence>
<reference evidence="3 4" key="1">
    <citation type="submission" date="2020-03" db="EMBL/GenBank/DDBJ databases">
        <title>A novel species.</title>
        <authorList>
            <person name="Gao J."/>
        </authorList>
    </citation>
    <scope>NUCLEOTIDE SEQUENCE [LARGE SCALE GENOMIC DNA]</scope>
    <source>
        <strain evidence="3 4">QMT-12</strain>
    </source>
</reference>
<evidence type="ECO:0000313" key="3">
    <source>
        <dbReference type="EMBL" id="QIQ04134.1"/>
    </source>
</evidence>
<protein>
    <submittedName>
        <fullName evidence="3">Glycosyltransferase family 2 protein</fullName>
    </submittedName>
</protein>
<dbReference type="Pfam" id="PF22181">
    <property type="entry name" value="TarS_linker"/>
    <property type="match status" value="1"/>
</dbReference>
<feature type="domain" description="Glycosyltransferase 2-like" evidence="1">
    <location>
        <begin position="15"/>
        <end position="147"/>
    </location>
</feature>
<dbReference type="Proteomes" id="UP000501179">
    <property type="component" value="Chromosome"/>
</dbReference>
<feature type="domain" description="TarS/TarP linker" evidence="2">
    <location>
        <begin position="229"/>
        <end position="328"/>
    </location>
</feature>
<dbReference type="CDD" id="cd00761">
    <property type="entry name" value="Glyco_tranf_GTA_type"/>
    <property type="match status" value="1"/>
</dbReference>
<name>A0A6G9H0X9_9ACTN</name>
<sequence length="509" mass="56051">MSTPKASAVVPVKVSVVVPVYDPGVHIEELIASLLRQTMAAGEFEVIFVDDGSTDGTGERLDALAAAHEHVSVVHIPNSGWPSRPRNIGIERARGEYVQFADNDDWFGDEALQRLYAYAKENDADVVIGKMAGRGRGVPKELFRRNHPRATLANAPLIDSLTPHKMFRRSFLMDQGLRFPEGKRRLEDHVFVTASYFLAERISVLSDYVCYFHVARPDASNAGFRAFDPAGYFGNLREALDIVDAHTEPGALRDRLHRRWLRVEMVGRLTAPRYLDAPAAWREAFFAEVRSALVERFAPGVAAGLPAPQRAVVALVEQDRPDAVRELARWESAVRVKASARVTGELEITATGELCGAEGPLSFLHADGRDSLRPTVTGLSPETLDVTARMKSARMDLLVRRRGGGGEEFVLPATTTTERVPLGDADAPGAFRTIHRTVATLAPDTINAGRNAGRWEVKARVVSCGWTRETELPLALTIADGSPPVLRERTGAPLLIRVKRRVRRALRSR</sequence>
<dbReference type="RefSeq" id="WP_167031302.1">
    <property type="nucleotide sequence ID" value="NZ_CP050177.1"/>
</dbReference>
<dbReference type="SUPFAM" id="SSF53448">
    <property type="entry name" value="Nucleotide-diphospho-sugar transferases"/>
    <property type="match status" value="1"/>
</dbReference>
<dbReference type="InterPro" id="IPR054028">
    <property type="entry name" value="TarS/TarP_linker"/>
</dbReference>
<dbReference type="GO" id="GO:0016758">
    <property type="term" value="F:hexosyltransferase activity"/>
    <property type="evidence" value="ECO:0007669"/>
    <property type="project" value="UniProtKB-ARBA"/>
</dbReference>
<keyword evidence="3" id="KW-0808">Transferase</keyword>